<dbReference type="PANTHER" id="PTHR13271:SF115">
    <property type="entry name" value="RUBISCO LSMT SUBSTRATE-BINDING DOMAIN-CONTAINING PROTEIN"/>
    <property type="match status" value="1"/>
</dbReference>
<evidence type="ECO:0000259" key="4">
    <source>
        <dbReference type="Pfam" id="PF09273"/>
    </source>
</evidence>
<dbReference type="CDD" id="cd10527">
    <property type="entry name" value="SET_LSMT"/>
    <property type="match status" value="1"/>
</dbReference>
<sequence length="578" mass="64587">MDARTLGWFQEKLDASECASVKRSFLDRRILEQEEGSEFLRLLWICRIIAADHRVLWEHLSSSCTEDFKQPVDPWNEQLAVKMLRLWIDVMSDTVAASQLREELDEHLTTTLKPATTTPHVGSQIVAKEADMCSYVVCPAAPGVEGSLVCNAPLPAFGDLLRVPREKMFFIDTVVKYCDLGRVVHASGELSSMISGDEPLLVLSLIYERYVAETSHWNDLLCSCPVDYPNVPSFWDWEDLAELEGLDVLDDVLAKKAQLAQFHTETMAVLPFIYEALAGSCRLGKDEFLECFSIEAMMWARATFDSRAFNLNVDGRVVIALVPVADMINHHNRSDVLVRKVEPNGGDFVMQIGASLTAQDIGRELWMSYGPLQNWELLQFYGFVVEENEHDRLPFPFDFPEGVAGDEWDRRRATLVATYGLHLAGRCWICHDGRPPPALVALLRVHLAEAEEFDTMERNGPFASLGAGTEARVVATIADTIRCILDLFSTSLEEDEWLLENGSGPVATIAGDDDITQPLSCNKRMAILLRMGVKRIAHRSLEWCSAAATAIAAQTEAAAGECSQRVKKKIITAIKRHK</sequence>
<evidence type="ECO:0000313" key="6">
    <source>
        <dbReference type="Proteomes" id="UP000007350"/>
    </source>
</evidence>
<dbReference type="SUPFAM" id="SSF82199">
    <property type="entry name" value="SET domain"/>
    <property type="match status" value="1"/>
</dbReference>
<dbReference type="Gene3D" id="3.90.1420.10">
    <property type="entry name" value="Rubisco LSMT, substrate-binding domain"/>
    <property type="match status" value="1"/>
</dbReference>
<name>K2PAA5_TRYCR</name>
<evidence type="ECO:0000313" key="5">
    <source>
        <dbReference type="EMBL" id="EKF38012.1"/>
    </source>
</evidence>
<proteinExistence type="predicted"/>
<gene>
    <name evidence="5" type="ORF">MOQ_001785</name>
</gene>
<dbReference type="InterPro" id="IPR036464">
    <property type="entry name" value="Rubisco_LSMT_subst-bd_sf"/>
</dbReference>
<comment type="caution">
    <text evidence="5">The sequence shown here is derived from an EMBL/GenBank/DDBJ whole genome shotgun (WGS) entry which is preliminary data.</text>
</comment>
<dbReference type="PANTHER" id="PTHR13271">
    <property type="entry name" value="UNCHARACTERIZED PUTATIVE METHYLTRANSFERASE"/>
    <property type="match status" value="1"/>
</dbReference>
<dbReference type="InterPro" id="IPR015353">
    <property type="entry name" value="Rubisco_LSMT_subst-bd"/>
</dbReference>
<dbReference type="Gene3D" id="3.90.1410.10">
    <property type="entry name" value="set domain protein methyltransferase, domain 1"/>
    <property type="match status" value="1"/>
</dbReference>
<keyword evidence="3" id="KW-0949">S-adenosyl-L-methionine</keyword>
<dbReference type="EMBL" id="AHKC01008052">
    <property type="protein sequence ID" value="EKF38012.1"/>
    <property type="molecule type" value="Genomic_DNA"/>
</dbReference>
<dbReference type="GO" id="GO:0016279">
    <property type="term" value="F:protein-lysine N-methyltransferase activity"/>
    <property type="evidence" value="ECO:0007669"/>
    <property type="project" value="TreeGrafter"/>
</dbReference>
<protein>
    <recommendedName>
        <fullName evidence="4">Rubisco LSMT substrate-binding domain-containing protein</fullName>
    </recommendedName>
</protein>
<evidence type="ECO:0000256" key="3">
    <source>
        <dbReference type="ARBA" id="ARBA00022691"/>
    </source>
</evidence>
<dbReference type="Proteomes" id="UP000007350">
    <property type="component" value="Unassembled WGS sequence"/>
</dbReference>
<dbReference type="InterPro" id="IPR046341">
    <property type="entry name" value="SET_dom_sf"/>
</dbReference>
<evidence type="ECO:0000256" key="1">
    <source>
        <dbReference type="ARBA" id="ARBA00022603"/>
    </source>
</evidence>
<evidence type="ECO:0000256" key="2">
    <source>
        <dbReference type="ARBA" id="ARBA00022679"/>
    </source>
</evidence>
<accession>K2PAA5</accession>
<dbReference type="Pfam" id="PF09273">
    <property type="entry name" value="Rubis-subs-bind"/>
    <property type="match status" value="1"/>
</dbReference>
<organism evidence="5 6">
    <name type="scientific">Trypanosoma cruzi marinkellei</name>
    <dbReference type="NCBI Taxonomy" id="85056"/>
    <lineage>
        <taxon>Eukaryota</taxon>
        <taxon>Discoba</taxon>
        <taxon>Euglenozoa</taxon>
        <taxon>Kinetoplastea</taxon>
        <taxon>Metakinetoplastina</taxon>
        <taxon>Trypanosomatida</taxon>
        <taxon>Trypanosomatidae</taxon>
        <taxon>Trypanosoma</taxon>
        <taxon>Schizotrypanum</taxon>
    </lineage>
</organism>
<dbReference type="InterPro" id="IPR050600">
    <property type="entry name" value="SETD3_SETD6_MTase"/>
</dbReference>
<dbReference type="SUPFAM" id="SSF81822">
    <property type="entry name" value="RuBisCo LSMT C-terminal, substrate-binding domain"/>
    <property type="match status" value="1"/>
</dbReference>
<dbReference type="AlphaFoldDB" id="K2PAA5"/>
<feature type="domain" description="Rubisco LSMT substrate-binding" evidence="4">
    <location>
        <begin position="433"/>
        <end position="536"/>
    </location>
</feature>
<keyword evidence="2" id="KW-0808">Transferase</keyword>
<dbReference type="OrthoDB" id="341421at2759"/>
<keyword evidence="1" id="KW-0489">Methyltransferase</keyword>
<reference evidence="5 6" key="1">
    <citation type="journal article" date="2012" name="BMC Genomics">
        <title>Comparative genomic analysis of human infective Trypanosoma cruzi lineages with the bat-restricted subspecies T. cruzi marinkellei.</title>
        <authorList>
            <person name="Franzen O."/>
            <person name="Talavera-Lopez C."/>
            <person name="Ochaya S."/>
            <person name="Butler C.E."/>
            <person name="Messenger L.A."/>
            <person name="Lewis M.D."/>
            <person name="Llewellyn M.S."/>
            <person name="Marinkelle C.J."/>
            <person name="Tyler K.M."/>
            <person name="Miles M.A."/>
            <person name="Andersson B."/>
        </authorList>
    </citation>
    <scope>NUCLEOTIDE SEQUENCE [LARGE SCALE GENOMIC DNA]</scope>
    <source>
        <strain evidence="5 6">B7</strain>
    </source>
</reference>
<dbReference type="GO" id="GO:0032259">
    <property type="term" value="P:methylation"/>
    <property type="evidence" value="ECO:0007669"/>
    <property type="project" value="UniProtKB-KW"/>
</dbReference>
<keyword evidence="6" id="KW-1185">Reference proteome</keyword>